<dbReference type="InterPro" id="IPR007135">
    <property type="entry name" value="Atg3/Atg10"/>
</dbReference>
<dbReference type="PANTHER" id="PTHR14957">
    <property type="entry name" value="UBIQUITIN-LIKE-CONJUGATING ENZYME ATG10"/>
    <property type="match status" value="1"/>
</dbReference>
<keyword evidence="6" id="KW-0072">Autophagy</keyword>
<evidence type="ECO:0000256" key="3">
    <source>
        <dbReference type="ARBA" id="ARBA00022679"/>
    </source>
</evidence>
<dbReference type="GO" id="GO:0032446">
    <property type="term" value="P:protein modification by small protein conjugation"/>
    <property type="evidence" value="ECO:0007669"/>
    <property type="project" value="TreeGrafter"/>
</dbReference>
<keyword evidence="4" id="KW-0833">Ubl conjugation pathway</keyword>
<dbReference type="GO" id="GO:0061651">
    <property type="term" value="F:Atg12 conjugating enzyme activity"/>
    <property type="evidence" value="ECO:0007669"/>
    <property type="project" value="TreeGrafter"/>
</dbReference>
<dbReference type="GO" id="GO:0005829">
    <property type="term" value="C:cytosol"/>
    <property type="evidence" value="ECO:0007669"/>
    <property type="project" value="TreeGrafter"/>
</dbReference>
<gene>
    <name evidence="8" type="ORF">TWF730_008747</name>
</gene>
<keyword evidence="5" id="KW-0653">Protein transport</keyword>
<evidence type="ECO:0000313" key="8">
    <source>
        <dbReference type="EMBL" id="KAK6354340.1"/>
    </source>
</evidence>
<protein>
    <recommendedName>
        <fullName evidence="2">Ubiquitin-like-conjugating enzyme ATG10</fullName>
    </recommendedName>
    <alternativeName>
        <fullName evidence="7">Autophagy-related protein 10</fullName>
    </alternativeName>
</protein>
<dbReference type="EMBL" id="JAVHNS010000005">
    <property type="protein sequence ID" value="KAK6354340.1"/>
    <property type="molecule type" value="Genomic_DNA"/>
</dbReference>
<keyword evidence="5" id="KW-0813">Transport</keyword>
<comment type="caution">
    <text evidence="8">The sequence shown here is derived from an EMBL/GenBank/DDBJ whole genome shotgun (WGS) entry which is preliminary data.</text>
</comment>
<sequence>MSTMSSQSLPFLSKDAFATAIEHLAHHIDTYSPYLSYEIKTSAFDKEDLYIEITRTISSETGQATSQNGDEDGDFNAEIEEDEEDDDDPEEFIRPLSTPTHRVTYSITLSPIYSVPILHFSINTPPPTPPTPVSLDDVYELLVPPSKREEVRGLGVQGGISQCEHPYTGKVVWFIHPCRTGDVLREFGEGLTIERYLSIWIGVFGGVAGLVL</sequence>
<evidence type="ECO:0000256" key="5">
    <source>
        <dbReference type="ARBA" id="ARBA00022927"/>
    </source>
</evidence>
<dbReference type="GO" id="GO:0015031">
    <property type="term" value="P:protein transport"/>
    <property type="evidence" value="ECO:0007669"/>
    <property type="project" value="UniProtKB-KW"/>
</dbReference>
<evidence type="ECO:0000256" key="2">
    <source>
        <dbReference type="ARBA" id="ARBA00021099"/>
    </source>
</evidence>
<organism evidence="8 9">
    <name type="scientific">Orbilia blumenaviensis</name>
    <dbReference type="NCBI Taxonomy" id="1796055"/>
    <lineage>
        <taxon>Eukaryota</taxon>
        <taxon>Fungi</taxon>
        <taxon>Dikarya</taxon>
        <taxon>Ascomycota</taxon>
        <taxon>Pezizomycotina</taxon>
        <taxon>Orbiliomycetes</taxon>
        <taxon>Orbiliales</taxon>
        <taxon>Orbiliaceae</taxon>
        <taxon>Orbilia</taxon>
    </lineage>
</organism>
<dbReference type="Proteomes" id="UP001373714">
    <property type="component" value="Unassembled WGS sequence"/>
</dbReference>
<dbReference type="GO" id="GO:0000045">
    <property type="term" value="P:autophagosome assembly"/>
    <property type="evidence" value="ECO:0007669"/>
    <property type="project" value="TreeGrafter"/>
</dbReference>
<name>A0AAV9V5M3_9PEZI</name>
<dbReference type="Gene3D" id="3.30.1460.50">
    <property type="match status" value="1"/>
</dbReference>
<evidence type="ECO:0000256" key="6">
    <source>
        <dbReference type="ARBA" id="ARBA00023006"/>
    </source>
</evidence>
<evidence type="ECO:0000256" key="1">
    <source>
        <dbReference type="ARBA" id="ARBA00005696"/>
    </source>
</evidence>
<dbReference type="AlphaFoldDB" id="A0AAV9V5M3"/>
<accession>A0AAV9V5M3</accession>
<reference evidence="8 9" key="1">
    <citation type="submission" date="2019-10" db="EMBL/GenBank/DDBJ databases">
        <authorList>
            <person name="Palmer J.M."/>
        </authorList>
    </citation>
    <scope>NUCLEOTIDE SEQUENCE [LARGE SCALE GENOMIC DNA]</scope>
    <source>
        <strain evidence="8 9">TWF730</strain>
    </source>
</reference>
<dbReference type="PANTHER" id="PTHR14957:SF1">
    <property type="entry name" value="UBIQUITIN-LIKE-CONJUGATING ENZYME ATG10"/>
    <property type="match status" value="1"/>
</dbReference>
<keyword evidence="9" id="KW-1185">Reference proteome</keyword>
<proteinExistence type="inferred from homology"/>
<evidence type="ECO:0000256" key="4">
    <source>
        <dbReference type="ARBA" id="ARBA00022786"/>
    </source>
</evidence>
<evidence type="ECO:0000313" key="9">
    <source>
        <dbReference type="Proteomes" id="UP001373714"/>
    </source>
</evidence>
<dbReference type="GO" id="GO:0000422">
    <property type="term" value="P:autophagy of mitochondrion"/>
    <property type="evidence" value="ECO:0007669"/>
    <property type="project" value="TreeGrafter"/>
</dbReference>
<dbReference type="Pfam" id="PF03987">
    <property type="entry name" value="Autophagy_act_C"/>
    <property type="match status" value="1"/>
</dbReference>
<evidence type="ECO:0000256" key="7">
    <source>
        <dbReference type="ARBA" id="ARBA00029833"/>
    </source>
</evidence>
<keyword evidence="3" id="KW-0808">Transferase</keyword>
<comment type="similarity">
    <text evidence="1">Belongs to the ATG10 family.</text>
</comment>